<name>D7UWC1_LISGR</name>
<keyword evidence="1" id="KW-0079">Bacteriocin immunity</keyword>
<proteinExistence type="predicted"/>
<dbReference type="HOGENOM" id="CLU_2316902_0_0_9"/>
<evidence type="ECO:0000313" key="3">
    <source>
        <dbReference type="Proteomes" id="UP000010119"/>
    </source>
</evidence>
<evidence type="ECO:0000256" key="1">
    <source>
        <dbReference type="ARBA" id="ARBA00023025"/>
    </source>
</evidence>
<dbReference type="SUPFAM" id="SSF109797">
    <property type="entry name" value="Bacteriocin immunity protein-like"/>
    <property type="match status" value="1"/>
</dbReference>
<dbReference type="Proteomes" id="UP000010119">
    <property type="component" value="Unassembled WGS sequence"/>
</dbReference>
<evidence type="ECO:0008006" key="4">
    <source>
        <dbReference type="Google" id="ProtNLM"/>
    </source>
</evidence>
<accession>D7UWC1</accession>
<organism evidence="2 3">
    <name type="scientific">Listeria grayi DSM 20601</name>
    <dbReference type="NCBI Taxonomy" id="525367"/>
    <lineage>
        <taxon>Bacteria</taxon>
        <taxon>Bacillati</taxon>
        <taxon>Bacillota</taxon>
        <taxon>Bacilli</taxon>
        <taxon>Bacillales</taxon>
        <taxon>Listeriaceae</taxon>
        <taxon>Listeria</taxon>
    </lineage>
</organism>
<dbReference type="InterPro" id="IPR023130">
    <property type="entry name" value="Ta0600-like_sf"/>
</dbReference>
<protein>
    <recommendedName>
        <fullName evidence="4">Enterocin A Immunity</fullName>
    </recommendedName>
</protein>
<gene>
    <name evidence="2" type="ORF">HMPREF0556_11402</name>
</gene>
<dbReference type="Gene3D" id="1.20.1440.50">
    <property type="entry name" value="Ta0600-like"/>
    <property type="match status" value="1"/>
</dbReference>
<dbReference type="AlphaFoldDB" id="D7UWC1"/>
<sequence length="99" mass="11708">MFKKKDAELFLELIKSLYNNHHEDLGADLKSNLVKAASSIENKEELGLIAVKLYPFIVSEASEKDKFHPKELDDLMQYVLKKKNKYERWFNFNRVGLFR</sequence>
<dbReference type="EMBL" id="ACCR02000003">
    <property type="protein sequence ID" value="EFI84849.1"/>
    <property type="molecule type" value="Genomic_DNA"/>
</dbReference>
<evidence type="ECO:0000313" key="2">
    <source>
        <dbReference type="EMBL" id="EFI84849.1"/>
    </source>
</evidence>
<reference evidence="2" key="1">
    <citation type="submission" date="2010-06" db="EMBL/GenBank/DDBJ databases">
        <authorList>
            <person name="Muzny D."/>
            <person name="Qin X."/>
            <person name="Buhay C."/>
            <person name="Dugan-Rocha S."/>
            <person name="Ding Y."/>
            <person name="Chen G."/>
            <person name="Hawes A."/>
            <person name="Holder M."/>
            <person name="Jhangiani S."/>
            <person name="Johnson A."/>
            <person name="Khan Z."/>
            <person name="Li Z."/>
            <person name="Liu W."/>
            <person name="Liu X."/>
            <person name="Perez L."/>
            <person name="Shen H."/>
            <person name="Wang Q."/>
            <person name="Watt J."/>
            <person name="Xi L."/>
            <person name="Xin Y."/>
            <person name="Zhou J."/>
            <person name="Deng J."/>
            <person name="Jiang H."/>
            <person name="Liu Y."/>
            <person name="Qu J."/>
            <person name="Song X.-Z."/>
            <person name="Zhang L."/>
            <person name="Villasana D."/>
            <person name="Johnson A."/>
            <person name="Liu J."/>
            <person name="Liyanage D."/>
            <person name="Lorensuhewa L."/>
            <person name="Robinson T."/>
            <person name="Song A."/>
            <person name="Song B.-B."/>
            <person name="Dinh H."/>
            <person name="Thornton R."/>
            <person name="Coyle M."/>
            <person name="Francisco L."/>
            <person name="Jackson L."/>
            <person name="Javaid M."/>
            <person name="Korchina V."/>
            <person name="Kovar C."/>
            <person name="Mata R."/>
            <person name="Mathew T."/>
            <person name="Ngo R."/>
            <person name="Nguyen L."/>
            <person name="Nguyen N."/>
            <person name="Okwuonu G."/>
            <person name="Ongeri F."/>
            <person name="Pham C."/>
            <person name="Simmons D."/>
            <person name="Wilczek-Boney K."/>
            <person name="Hale W."/>
            <person name="Jakkamsetti A."/>
            <person name="Pham P."/>
            <person name="Ruth R."/>
            <person name="San Lucas F."/>
            <person name="Warren J."/>
            <person name="Zhang J."/>
            <person name="Zhao Z."/>
            <person name="Zhou C."/>
            <person name="Zhu D."/>
            <person name="Lee S."/>
            <person name="Bess C."/>
            <person name="Blankenburg K."/>
            <person name="Forbes L."/>
            <person name="Fu Q."/>
            <person name="Gubbala S."/>
            <person name="Hirani K."/>
            <person name="Jayaseelan J.C."/>
            <person name="Lara F."/>
            <person name="Munidasa M."/>
            <person name="Palculict T."/>
            <person name="Patil S."/>
            <person name="Pu L.-L."/>
            <person name="Saada N."/>
            <person name="Tang L."/>
            <person name="Weissenberger G."/>
            <person name="Zhu Y."/>
            <person name="Hemphill L."/>
            <person name="Shang Y."/>
            <person name="Youmans B."/>
            <person name="Ayvaz T."/>
            <person name="Ross M."/>
            <person name="Santibanez J."/>
            <person name="Aqrawi P."/>
            <person name="Gross S."/>
            <person name="Joshi V."/>
            <person name="Fowler G."/>
            <person name="Nazareth L."/>
            <person name="Reid J."/>
            <person name="Worley K."/>
            <person name="Petrosino J."/>
            <person name="Highlander S."/>
            <person name="Gibbs R."/>
        </authorList>
    </citation>
    <scope>NUCLEOTIDE SEQUENCE [LARGE SCALE GENOMIC DNA]</scope>
    <source>
        <strain evidence="2">DSM 20601</strain>
    </source>
</reference>
<dbReference type="RefSeq" id="WP_003758989.1">
    <property type="nucleotide sequence ID" value="NZ_GL538353.1"/>
</dbReference>
<comment type="caution">
    <text evidence="2">The sequence shown here is derived from an EMBL/GenBank/DDBJ whole genome shotgun (WGS) entry which is preliminary data.</text>
</comment>
<dbReference type="GO" id="GO:0030153">
    <property type="term" value="P:bacteriocin immunity"/>
    <property type="evidence" value="ECO:0007669"/>
    <property type="project" value="UniProtKB-KW"/>
</dbReference>
<keyword evidence="3" id="KW-1185">Reference proteome</keyword>